<protein>
    <submittedName>
        <fullName evidence="2">Uncharacterized protein</fullName>
    </submittedName>
</protein>
<evidence type="ECO:0000313" key="2">
    <source>
        <dbReference type="EMBL" id="MBI3539026.1"/>
    </source>
</evidence>
<accession>A0A9D6L5K1</accession>
<reference evidence="2" key="1">
    <citation type="submission" date="2020-07" db="EMBL/GenBank/DDBJ databases">
        <title>Huge and variable diversity of episymbiotic CPR bacteria and DPANN archaea in groundwater ecosystems.</title>
        <authorList>
            <person name="He C.Y."/>
            <person name="Keren R."/>
            <person name="Whittaker M."/>
            <person name="Farag I.F."/>
            <person name="Doudna J."/>
            <person name="Cate J.H.D."/>
            <person name="Banfield J.F."/>
        </authorList>
    </citation>
    <scope>NUCLEOTIDE SEQUENCE</scope>
    <source>
        <strain evidence="2">NC_groundwater_928_Pr1_S-0.2um_72_17</strain>
    </source>
</reference>
<evidence type="ECO:0000313" key="3">
    <source>
        <dbReference type="Proteomes" id="UP000807850"/>
    </source>
</evidence>
<evidence type="ECO:0000256" key="1">
    <source>
        <dbReference type="SAM" id="SignalP"/>
    </source>
</evidence>
<keyword evidence="1" id="KW-0732">Signal</keyword>
<organism evidence="2 3">
    <name type="scientific">Eiseniibacteriota bacterium</name>
    <dbReference type="NCBI Taxonomy" id="2212470"/>
    <lineage>
        <taxon>Bacteria</taxon>
        <taxon>Candidatus Eiseniibacteriota</taxon>
    </lineage>
</organism>
<sequence>MRHALFTIVLLSLAGRGAPAAAAPAAADTGIVVQITSQGSAELADSRGGLRVFSGDVRVEYRAGGRGPGLDAGAVTLDGKPLRADARKKGGVSYKAGRDPDERAGANPWLTLMNAGGAVPADTVRVKLAPYPVVTRPLPGQGVSRMDDLQIVLLPPVTDVWYRVSLVGTRTVTAVDMTQGRWIVPAGSLKDLESGAAHILIEVETSCASCPAGPRLAATWSSRIELEIPITLL</sequence>
<name>A0A9D6L5K1_UNCEI</name>
<dbReference type="EMBL" id="JACQAY010000057">
    <property type="protein sequence ID" value="MBI3539026.1"/>
    <property type="molecule type" value="Genomic_DNA"/>
</dbReference>
<gene>
    <name evidence="2" type="ORF">HY076_01980</name>
</gene>
<dbReference type="AlphaFoldDB" id="A0A9D6L5K1"/>
<feature type="signal peptide" evidence="1">
    <location>
        <begin position="1"/>
        <end position="22"/>
    </location>
</feature>
<proteinExistence type="predicted"/>
<comment type="caution">
    <text evidence="2">The sequence shown here is derived from an EMBL/GenBank/DDBJ whole genome shotgun (WGS) entry which is preliminary data.</text>
</comment>
<dbReference type="Proteomes" id="UP000807850">
    <property type="component" value="Unassembled WGS sequence"/>
</dbReference>
<feature type="chain" id="PRO_5039045568" evidence="1">
    <location>
        <begin position="23"/>
        <end position="233"/>
    </location>
</feature>